<evidence type="ECO:0000256" key="6">
    <source>
        <dbReference type="SAM" id="Phobius"/>
    </source>
</evidence>
<feature type="transmembrane region" description="Helical" evidence="6">
    <location>
        <begin position="152"/>
        <end position="169"/>
    </location>
</feature>
<evidence type="ECO:0000256" key="2">
    <source>
        <dbReference type="ARBA" id="ARBA00022692"/>
    </source>
</evidence>
<feature type="transmembrane region" description="Helical" evidence="6">
    <location>
        <begin position="95"/>
        <end position="114"/>
    </location>
</feature>
<protein>
    <recommendedName>
        <fullName evidence="7">Major facilitator superfamily (MFS) profile domain-containing protein</fullName>
    </recommendedName>
</protein>
<dbReference type="InterPro" id="IPR020846">
    <property type="entry name" value="MFS_dom"/>
</dbReference>
<keyword evidence="5" id="KW-0325">Glycoprotein</keyword>
<name>A0AAW1TZ48_9CUCU</name>
<dbReference type="InterPro" id="IPR036259">
    <property type="entry name" value="MFS_trans_sf"/>
</dbReference>
<evidence type="ECO:0000256" key="4">
    <source>
        <dbReference type="ARBA" id="ARBA00023136"/>
    </source>
</evidence>
<evidence type="ECO:0000313" key="9">
    <source>
        <dbReference type="Proteomes" id="UP001431783"/>
    </source>
</evidence>
<evidence type="ECO:0000256" key="1">
    <source>
        <dbReference type="ARBA" id="ARBA00004141"/>
    </source>
</evidence>
<keyword evidence="3 6" id="KW-1133">Transmembrane helix</keyword>
<feature type="transmembrane region" description="Helical" evidence="6">
    <location>
        <begin position="338"/>
        <end position="358"/>
    </location>
</feature>
<feature type="transmembrane region" description="Helical" evidence="6">
    <location>
        <begin position="370"/>
        <end position="389"/>
    </location>
</feature>
<dbReference type="PANTHER" id="PTHR48021:SF24">
    <property type="entry name" value="MAJOR FACILITATOR SUPERFAMILY (MFS) PROFILE DOMAIN-CONTAINING PROTEIN"/>
    <property type="match status" value="1"/>
</dbReference>
<dbReference type="Pfam" id="PF00083">
    <property type="entry name" value="Sugar_tr"/>
    <property type="match status" value="1"/>
</dbReference>
<keyword evidence="9" id="KW-1185">Reference proteome</keyword>
<dbReference type="GO" id="GO:0016020">
    <property type="term" value="C:membrane"/>
    <property type="evidence" value="ECO:0007669"/>
    <property type="project" value="UniProtKB-SubCell"/>
</dbReference>
<keyword evidence="2 6" id="KW-0812">Transmembrane</keyword>
<accession>A0AAW1TZ48</accession>
<feature type="transmembrane region" description="Helical" evidence="6">
    <location>
        <begin position="53"/>
        <end position="75"/>
    </location>
</feature>
<evidence type="ECO:0000256" key="5">
    <source>
        <dbReference type="ARBA" id="ARBA00023180"/>
    </source>
</evidence>
<evidence type="ECO:0000259" key="7">
    <source>
        <dbReference type="PROSITE" id="PS50850"/>
    </source>
</evidence>
<reference evidence="8 9" key="1">
    <citation type="submission" date="2023-03" db="EMBL/GenBank/DDBJ databases">
        <title>Genome insight into feeding habits of ladybird beetles.</title>
        <authorList>
            <person name="Li H.-S."/>
            <person name="Huang Y.-H."/>
            <person name="Pang H."/>
        </authorList>
    </citation>
    <scope>NUCLEOTIDE SEQUENCE [LARGE SCALE GENOMIC DNA]</scope>
    <source>
        <strain evidence="8">SYSU_2023b</strain>
        <tissue evidence="8">Whole body</tissue>
    </source>
</reference>
<feature type="transmembrane region" description="Helical" evidence="6">
    <location>
        <begin position="305"/>
        <end position="326"/>
    </location>
</feature>
<comment type="subcellular location">
    <subcellularLocation>
        <location evidence="1">Membrane</location>
        <topology evidence="1">Multi-pass membrane protein</topology>
    </subcellularLocation>
</comment>
<organism evidence="8 9">
    <name type="scientific">Henosepilachna vigintioctopunctata</name>
    <dbReference type="NCBI Taxonomy" id="420089"/>
    <lineage>
        <taxon>Eukaryota</taxon>
        <taxon>Metazoa</taxon>
        <taxon>Ecdysozoa</taxon>
        <taxon>Arthropoda</taxon>
        <taxon>Hexapoda</taxon>
        <taxon>Insecta</taxon>
        <taxon>Pterygota</taxon>
        <taxon>Neoptera</taxon>
        <taxon>Endopterygota</taxon>
        <taxon>Coleoptera</taxon>
        <taxon>Polyphaga</taxon>
        <taxon>Cucujiformia</taxon>
        <taxon>Coccinelloidea</taxon>
        <taxon>Coccinellidae</taxon>
        <taxon>Epilachninae</taxon>
        <taxon>Epilachnini</taxon>
        <taxon>Henosepilachna</taxon>
    </lineage>
</organism>
<keyword evidence="4 6" id="KW-0472">Membrane</keyword>
<dbReference type="PANTHER" id="PTHR48021">
    <property type="match status" value="1"/>
</dbReference>
<dbReference type="InterPro" id="IPR050549">
    <property type="entry name" value="MFS_Trehalose_Transporter"/>
</dbReference>
<dbReference type="EMBL" id="JARQZJ010000035">
    <property type="protein sequence ID" value="KAK9875929.1"/>
    <property type="molecule type" value="Genomic_DNA"/>
</dbReference>
<dbReference type="FunFam" id="1.20.1250.20:FF:000249">
    <property type="entry name" value="facilitated trehalose transporter Tret1"/>
    <property type="match status" value="1"/>
</dbReference>
<evidence type="ECO:0000256" key="3">
    <source>
        <dbReference type="ARBA" id="ARBA00022989"/>
    </source>
</evidence>
<dbReference type="PRINTS" id="PR00171">
    <property type="entry name" value="SUGRTRNSPORT"/>
</dbReference>
<feature type="domain" description="Major facilitator superfamily (MFS) profile" evidence="7">
    <location>
        <begin position="55"/>
        <end position="493"/>
    </location>
</feature>
<dbReference type="InterPro" id="IPR003663">
    <property type="entry name" value="Sugar/inositol_transpt"/>
</dbReference>
<dbReference type="SUPFAM" id="SSF103473">
    <property type="entry name" value="MFS general substrate transporter"/>
    <property type="match status" value="1"/>
</dbReference>
<feature type="transmembrane region" description="Helical" evidence="6">
    <location>
        <begin position="471"/>
        <end position="489"/>
    </location>
</feature>
<feature type="transmembrane region" description="Helical" evidence="6">
    <location>
        <begin position="446"/>
        <end position="465"/>
    </location>
</feature>
<dbReference type="PROSITE" id="PS50850">
    <property type="entry name" value="MFS"/>
    <property type="match status" value="1"/>
</dbReference>
<dbReference type="InterPro" id="IPR005828">
    <property type="entry name" value="MFS_sugar_transport-like"/>
</dbReference>
<feature type="transmembrane region" description="Helical" evidence="6">
    <location>
        <begin position="181"/>
        <end position="201"/>
    </location>
</feature>
<dbReference type="Proteomes" id="UP001431783">
    <property type="component" value="Unassembled WGS sequence"/>
</dbReference>
<dbReference type="Gene3D" id="1.20.1250.20">
    <property type="entry name" value="MFS general substrate transporter like domains"/>
    <property type="match status" value="1"/>
</dbReference>
<feature type="transmembrane region" description="Helical" evidence="6">
    <location>
        <begin position="207"/>
        <end position="226"/>
    </location>
</feature>
<comment type="caution">
    <text evidence="8">The sequence shown here is derived from an EMBL/GenBank/DDBJ whole genome shotgun (WGS) entry which is preliminary data.</text>
</comment>
<proteinExistence type="predicted"/>
<gene>
    <name evidence="8" type="ORF">WA026_011033</name>
</gene>
<sequence>MSSLWIHSIPIEENARAILEEKKQDEKFQEIIVSCRSLSGYEGKKAKTLLPQILAASVAALYHLTAGISLAYSAILIPQLKDDKDFNITPSQESWIASIIVLTVPIGAPIGGILMDVVGRLNTVKLAIIPNIIGWTLIATANNLPMLLLGRIFNGFSTALGTGPAIVYLTEIARADMRGSLISLGPAYTSVGMVLAYAKGWTMNWRTVAWLSHIYTIVPCLLIMLIPESPAWLVSRGRIEDALKSLNWINKYQPQPENRAESLAEMQLAVLQKEHQKKVESDALQGAGVGTKMKNFLKPTGYKPLIVLIGLFFFQQFSGIYITLFYSVQLFKEVGSTINPYLASVLLGTLRCVMSMVNTYMLRTFRRRPLILWSAFGMAICMTVSGLYTKWIHEKSTTLTWVPVAALAMYVVTSMIGLLSIPWTMTAELFPIEIRGIAHSLTNGTAHLLMFFSIQLFYTLCDIFGGIDGCQYFFAVIAILGAIYAYIFLPETHGKKLSQIQEYFLHNIMYLGQKKKKVQKKSTKNVSKRITHKDIVKSPDKSQNEILLTK</sequence>
<feature type="transmembrane region" description="Helical" evidence="6">
    <location>
        <begin position="126"/>
        <end position="146"/>
    </location>
</feature>
<dbReference type="GO" id="GO:0022857">
    <property type="term" value="F:transmembrane transporter activity"/>
    <property type="evidence" value="ECO:0007669"/>
    <property type="project" value="InterPro"/>
</dbReference>
<evidence type="ECO:0000313" key="8">
    <source>
        <dbReference type="EMBL" id="KAK9875929.1"/>
    </source>
</evidence>
<feature type="transmembrane region" description="Helical" evidence="6">
    <location>
        <begin position="401"/>
        <end position="425"/>
    </location>
</feature>
<dbReference type="AlphaFoldDB" id="A0AAW1TZ48"/>